<organism evidence="1 2">
    <name type="scientific">Penicillium camemberti (strain FM 013)</name>
    <dbReference type="NCBI Taxonomy" id="1429867"/>
    <lineage>
        <taxon>Eukaryota</taxon>
        <taxon>Fungi</taxon>
        <taxon>Dikarya</taxon>
        <taxon>Ascomycota</taxon>
        <taxon>Pezizomycotina</taxon>
        <taxon>Eurotiomycetes</taxon>
        <taxon>Eurotiomycetidae</taxon>
        <taxon>Eurotiales</taxon>
        <taxon>Aspergillaceae</taxon>
        <taxon>Penicillium</taxon>
    </lineage>
</organism>
<evidence type="ECO:0000313" key="1">
    <source>
        <dbReference type="EMBL" id="CRL23602.1"/>
    </source>
</evidence>
<dbReference type="InterPro" id="IPR051678">
    <property type="entry name" value="AGP_Transferase"/>
</dbReference>
<proteinExistence type="predicted"/>
<gene>
    <name evidence="1" type="ORF">PCAMFM013_S010g000040</name>
</gene>
<accession>A0A0G4PBA6</accession>
<dbReference type="AlphaFoldDB" id="A0A0G4PBA6"/>
<evidence type="ECO:0000313" key="2">
    <source>
        <dbReference type="Proteomes" id="UP000053732"/>
    </source>
</evidence>
<protein>
    <submittedName>
        <fullName evidence="1">Str. FM013</fullName>
    </submittedName>
</protein>
<reference evidence="1 2" key="1">
    <citation type="journal article" date="2014" name="Nat. Commun.">
        <title>Multiple recent horizontal transfers of a large genomic region in cheese making fungi.</title>
        <authorList>
            <person name="Cheeseman K."/>
            <person name="Ropars J."/>
            <person name="Renault P."/>
            <person name="Dupont J."/>
            <person name="Gouzy J."/>
            <person name="Branca A."/>
            <person name="Abraham A.L."/>
            <person name="Ceppi M."/>
            <person name="Conseiller E."/>
            <person name="Debuchy R."/>
            <person name="Malagnac F."/>
            <person name="Goarin A."/>
            <person name="Silar P."/>
            <person name="Lacoste S."/>
            <person name="Sallet E."/>
            <person name="Bensimon A."/>
            <person name="Giraud T."/>
            <person name="Brygoo Y."/>
        </authorList>
    </citation>
    <scope>NUCLEOTIDE SEQUENCE [LARGE SCALE GENOMIC DNA]</scope>
    <source>
        <strain evidence="2">FM 013</strain>
    </source>
</reference>
<sequence length="174" mass="20170">MEYGGRRIVGVGQHFVVKFGLGVDLIEGENMLFVRENTDIPVPRVFALYSDPKTGKNFIPQLTTSEKQDISSDLRRYFDDLRQLLSQNYFGSFNKRRLLDEIFWTDDPDTLVNGPFDSEEGLNEAMARKYIYNGGSLYRAEYLRKCFPRVFKGHEATFTHGDLQRKNIIIRDKG</sequence>
<name>A0A0G4PBA6_PENC3</name>
<dbReference type="Proteomes" id="UP000053732">
    <property type="component" value="Unassembled WGS sequence"/>
</dbReference>
<dbReference type="PANTHER" id="PTHR21310">
    <property type="entry name" value="AMINOGLYCOSIDE PHOSPHOTRANSFERASE-RELATED-RELATED"/>
    <property type="match status" value="1"/>
</dbReference>
<dbReference type="PANTHER" id="PTHR21310:SF48">
    <property type="entry name" value="AMINOGLYCOSIDE PHOSPHOTRANSFERASE DOMAIN-CONTAINING PROTEIN"/>
    <property type="match status" value="1"/>
</dbReference>
<dbReference type="EMBL" id="HG793143">
    <property type="protein sequence ID" value="CRL23602.1"/>
    <property type="molecule type" value="Genomic_DNA"/>
</dbReference>
<keyword evidence="2" id="KW-1185">Reference proteome</keyword>
<dbReference type="STRING" id="1429867.A0A0G4PBA6"/>